<feature type="transmembrane region" description="Helical" evidence="1">
    <location>
        <begin position="246"/>
        <end position="267"/>
    </location>
</feature>
<gene>
    <name evidence="2" type="ORF">QNM18_06745</name>
</gene>
<dbReference type="RefSeq" id="WP_284136720.1">
    <property type="nucleotide sequence ID" value="NZ_JASJUT010000002.1"/>
</dbReference>
<organism evidence="2 3">
    <name type="scientific">Pseudoalteromonas obscura</name>
    <dbReference type="NCBI Taxonomy" id="3048491"/>
    <lineage>
        <taxon>Bacteria</taxon>
        <taxon>Pseudomonadati</taxon>
        <taxon>Pseudomonadota</taxon>
        <taxon>Gammaproteobacteria</taxon>
        <taxon>Alteromonadales</taxon>
        <taxon>Pseudoalteromonadaceae</taxon>
        <taxon>Pseudoalteromonas</taxon>
    </lineage>
</organism>
<dbReference type="Pfam" id="PF19632">
    <property type="entry name" value="DUF6136"/>
    <property type="match status" value="1"/>
</dbReference>
<evidence type="ECO:0000313" key="3">
    <source>
        <dbReference type="Proteomes" id="UP001231915"/>
    </source>
</evidence>
<feature type="transmembrane region" description="Helical" evidence="1">
    <location>
        <begin position="26"/>
        <end position="49"/>
    </location>
</feature>
<keyword evidence="1" id="KW-0812">Transmembrane</keyword>
<keyword evidence="1" id="KW-1133">Transmembrane helix</keyword>
<evidence type="ECO:0000313" key="2">
    <source>
        <dbReference type="EMBL" id="MDK2594764.1"/>
    </source>
</evidence>
<feature type="transmembrane region" description="Helical" evidence="1">
    <location>
        <begin position="221"/>
        <end position="240"/>
    </location>
</feature>
<evidence type="ECO:0000256" key="1">
    <source>
        <dbReference type="SAM" id="Phobius"/>
    </source>
</evidence>
<feature type="transmembrane region" description="Helical" evidence="1">
    <location>
        <begin position="338"/>
        <end position="357"/>
    </location>
</feature>
<name>A0ABT7EI87_9GAMM</name>
<feature type="transmembrane region" description="Helical" evidence="1">
    <location>
        <begin position="109"/>
        <end position="129"/>
    </location>
</feature>
<reference evidence="2 3" key="1">
    <citation type="submission" date="2023-05" db="EMBL/GenBank/DDBJ databases">
        <title>Pseudoalteromonas ardens sp. nov., Pseudoalteromonas obscura sp. nov., and Pseudoalteromonas umbrosa sp. nov., isolated from the coral Montipora capitata.</title>
        <authorList>
            <person name="Thomas E.M."/>
            <person name="Smith E.M."/>
            <person name="Papke E."/>
            <person name="Shlafstein M.D."/>
            <person name="Oline D.K."/>
            <person name="Videau P."/>
            <person name="Saw J.H."/>
            <person name="Strangman W.K."/>
            <person name="Ushijima B."/>
        </authorList>
    </citation>
    <scope>NUCLEOTIDE SEQUENCE [LARGE SCALE GENOMIC DNA]</scope>
    <source>
        <strain evidence="2 3">P94</strain>
    </source>
</reference>
<dbReference type="EMBL" id="JASJUT010000002">
    <property type="protein sequence ID" value="MDK2594764.1"/>
    <property type="molecule type" value="Genomic_DNA"/>
</dbReference>
<feature type="transmembrane region" description="Helical" evidence="1">
    <location>
        <begin position="288"/>
        <end position="306"/>
    </location>
</feature>
<dbReference type="Proteomes" id="UP001231915">
    <property type="component" value="Unassembled WGS sequence"/>
</dbReference>
<proteinExistence type="predicted"/>
<keyword evidence="1" id="KW-0472">Membrane</keyword>
<keyword evidence="3" id="KW-1185">Reference proteome</keyword>
<comment type="caution">
    <text evidence="2">The sequence shown here is derived from an EMBL/GenBank/DDBJ whole genome shotgun (WGS) entry which is preliminary data.</text>
</comment>
<feature type="transmembrane region" description="Helical" evidence="1">
    <location>
        <begin position="179"/>
        <end position="200"/>
    </location>
</feature>
<accession>A0ABT7EI87</accession>
<protein>
    <submittedName>
        <fullName evidence="2">DUF6136 family protein</fullName>
    </submittedName>
</protein>
<dbReference type="InterPro" id="IPR045614">
    <property type="entry name" value="DUF6136"/>
</dbReference>
<feature type="transmembrane region" description="Helical" evidence="1">
    <location>
        <begin position="157"/>
        <end position="173"/>
    </location>
</feature>
<sequence length="358" mass="41183">MIHYYRYRLNAFRVELKALRQQLAEFSLLLGTLFFIYVPSLAMGVFFALGKIVQYETDSEVIRVTFGFLLLQSLLLQTLKSAVLDTAHRNYHSSILTSRLHKWIADQGLLLMCHVLFLAALAMALAMGWQNVMQVPHLLLFLAAQLALAMTLLYRPISLFAVLVSAFGMALFIEQITVYYAGLFTMLLLSLFLPSNYQGVKLKRISTYTYWLQWAMEQPWVLIWRFGLTILTYWCTWVIVTERPDLKSYYVIMAQLFAVLWWGTLLIDTNKQVLQFSRFWSSISKLDSMQRSQCVVVFSVTFTIWLSGVGIFGAGLFELLTILVTPLLIWVILRFSRYLALVWAVSVVAIMLAKVLVS</sequence>